<dbReference type="Gene3D" id="3.30.2310.20">
    <property type="entry name" value="RelE-like"/>
    <property type="match status" value="1"/>
</dbReference>
<proteinExistence type="predicted"/>
<evidence type="ECO:0000313" key="3">
    <source>
        <dbReference type="Proteomes" id="UP000221384"/>
    </source>
</evidence>
<organism evidence="2 3">
    <name type="scientific">Malaciobacter canalis</name>
    <dbReference type="NCBI Taxonomy" id="1912871"/>
    <lineage>
        <taxon>Bacteria</taxon>
        <taxon>Pseudomonadati</taxon>
        <taxon>Campylobacterota</taxon>
        <taxon>Epsilonproteobacteria</taxon>
        <taxon>Campylobacterales</taxon>
        <taxon>Arcobacteraceae</taxon>
        <taxon>Malaciobacter</taxon>
    </lineage>
</organism>
<keyword evidence="1" id="KW-1277">Toxin-antitoxin system</keyword>
<comment type="caution">
    <text evidence="2">The sequence shown here is derived from an EMBL/GenBank/DDBJ whole genome shotgun (WGS) entry which is preliminary data.</text>
</comment>
<gene>
    <name evidence="2" type="ORF">CPG37_01445</name>
</gene>
<reference evidence="2 3" key="1">
    <citation type="submission" date="2017-09" db="EMBL/GenBank/DDBJ databases">
        <authorList>
            <person name="Perez-Cataluna A."/>
            <person name="Figueras M.J."/>
            <person name="Salas-Masso N."/>
        </authorList>
    </citation>
    <scope>NUCLEOTIDE SEQUENCE [LARGE SCALE GENOMIC DNA]</scope>
    <source>
        <strain evidence="2 3">F138-33</strain>
    </source>
</reference>
<keyword evidence="3" id="KW-1185">Reference proteome</keyword>
<dbReference type="InterPro" id="IPR007712">
    <property type="entry name" value="RelE/ParE_toxin"/>
</dbReference>
<evidence type="ECO:0000256" key="1">
    <source>
        <dbReference type="ARBA" id="ARBA00022649"/>
    </source>
</evidence>
<dbReference type="RefSeq" id="WP_099333470.1">
    <property type="nucleotide sequence ID" value="NZ_CP042812.1"/>
</dbReference>
<protein>
    <submittedName>
        <fullName evidence="2">Plasmid stabilization protein</fullName>
    </submittedName>
</protein>
<dbReference type="EMBL" id="NWVW01000001">
    <property type="protein sequence ID" value="PHO11136.1"/>
    <property type="molecule type" value="Genomic_DNA"/>
</dbReference>
<accession>A0ABX4LXY3</accession>
<evidence type="ECO:0000313" key="2">
    <source>
        <dbReference type="EMBL" id="PHO11136.1"/>
    </source>
</evidence>
<dbReference type="Pfam" id="PF05016">
    <property type="entry name" value="ParE_toxin"/>
    <property type="match status" value="1"/>
</dbReference>
<name>A0ABX4LXY3_9BACT</name>
<dbReference type="InterPro" id="IPR035093">
    <property type="entry name" value="RelE/ParE_toxin_dom_sf"/>
</dbReference>
<sequence length="119" mass="14416">MKSFEVIWTKSAEFDLESIIEYIKTDSIETAKKIFFAIKEECNNLYYFPQKKRIVPELQQIGILKYIEVIYQRWRVIYKIENEKAYILLMVDSSRNLEDILFQRLIKNDNKTSTEQDIY</sequence>
<dbReference type="Proteomes" id="UP000221384">
    <property type="component" value="Unassembled WGS sequence"/>
</dbReference>